<protein>
    <submittedName>
        <fullName evidence="2">Glycosyltransferase, GT2 family</fullName>
    </submittedName>
</protein>
<keyword evidence="2" id="KW-0808">Transferase</keyword>
<evidence type="ECO:0000313" key="3">
    <source>
        <dbReference type="Proteomes" id="UP000250222"/>
    </source>
</evidence>
<accession>A0A2Y9C667</accession>
<proteinExistence type="predicted"/>
<dbReference type="AlphaFoldDB" id="A0A2Y9C667"/>
<dbReference type="InterPro" id="IPR029044">
    <property type="entry name" value="Nucleotide-diphossugar_trans"/>
</dbReference>
<gene>
    <name evidence="2" type="ORF">SAMN05216184_106185</name>
</gene>
<keyword evidence="3" id="KW-1185">Reference proteome</keyword>
<dbReference type="GO" id="GO:0016740">
    <property type="term" value="F:transferase activity"/>
    <property type="evidence" value="ECO:0007669"/>
    <property type="project" value="UniProtKB-KW"/>
</dbReference>
<dbReference type="Gene3D" id="3.90.550.10">
    <property type="entry name" value="Spore Coat Polysaccharide Biosynthesis Protein SpsA, Chain A"/>
    <property type="match status" value="1"/>
</dbReference>
<organism evidence="2 3">
    <name type="scientific">Georgenia satyanarayanai</name>
    <dbReference type="NCBI Taxonomy" id="860221"/>
    <lineage>
        <taxon>Bacteria</taxon>
        <taxon>Bacillati</taxon>
        <taxon>Actinomycetota</taxon>
        <taxon>Actinomycetes</taxon>
        <taxon>Micrococcales</taxon>
        <taxon>Bogoriellaceae</taxon>
        <taxon>Georgenia</taxon>
    </lineage>
</organism>
<dbReference type="EMBL" id="UETB01000006">
    <property type="protein sequence ID" value="SSA42513.1"/>
    <property type="molecule type" value="Genomic_DNA"/>
</dbReference>
<name>A0A2Y9C667_9MICO</name>
<reference evidence="2 3" key="1">
    <citation type="submission" date="2016-10" db="EMBL/GenBank/DDBJ databases">
        <authorList>
            <person name="Cai Z."/>
        </authorList>
    </citation>
    <scope>NUCLEOTIDE SEQUENCE [LARGE SCALE GENOMIC DNA]</scope>
    <source>
        <strain evidence="2 3">CGMCC 1.10826</strain>
    </source>
</reference>
<dbReference type="PANTHER" id="PTHR43179">
    <property type="entry name" value="RHAMNOSYLTRANSFERASE WBBL"/>
    <property type="match status" value="1"/>
</dbReference>
<evidence type="ECO:0000313" key="2">
    <source>
        <dbReference type="EMBL" id="SSA42513.1"/>
    </source>
</evidence>
<dbReference type="SUPFAM" id="SSF53448">
    <property type="entry name" value="Nucleotide-diphospho-sugar transferases"/>
    <property type="match status" value="1"/>
</dbReference>
<feature type="domain" description="Glycosyltransferase 2-like" evidence="1">
    <location>
        <begin position="23"/>
        <end position="156"/>
    </location>
</feature>
<evidence type="ECO:0000259" key="1">
    <source>
        <dbReference type="Pfam" id="PF00535"/>
    </source>
</evidence>
<dbReference type="PANTHER" id="PTHR43179:SF7">
    <property type="entry name" value="RHAMNOSYLTRANSFERASE WBBL"/>
    <property type="match status" value="1"/>
</dbReference>
<sequence length="328" mass="35248">MVSAEHIPGPPAPAPGEEPDILVAVVTYNSAAIIGPFLRAMPAALQGAGPATVVIVDNDSRDGTVDLVRALAPWATVLEPGANLGYGAGINLALRRARPRRGAYVLNPDAVPSPGSVVRLVHAVEGVDDVGIAVPRILDGQGRLKYSLRREPTIRRALGEAVLGGHRAARYPAWGDMIRDPAYYVDGATADWATGAAMFLSRRTIDAVGSWAEDFFLYSEETDYALRARDAGLLLRYVASADVVHPGGDMQVSPWLWSLVALNRTRLYRRRHGGVPGAVFWFVVLLNEASRALLGRPRHREAARALLRGQVRPAAQAPAGTRVRARLS</sequence>
<dbReference type="InterPro" id="IPR001173">
    <property type="entry name" value="Glyco_trans_2-like"/>
</dbReference>
<dbReference type="Proteomes" id="UP000250222">
    <property type="component" value="Unassembled WGS sequence"/>
</dbReference>
<dbReference type="Pfam" id="PF00535">
    <property type="entry name" value="Glycos_transf_2"/>
    <property type="match status" value="1"/>
</dbReference>